<feature type="region of interest" description="Disordered" evidence="3">
    <location>
        <begin position="157"/>
        <end position="325"/>
    </location>
</feature>
<evidence type="ECO:0000256" key="1">
    <source>
        <dbReference type="ARBA" id="ARBA00022614"/>
    </source>
</evidence>
<feature type="region of interest" description="Disordered" evidence="3">
    <location>
        <begin position="806"/>
        <end position="872"/>
    </location>
</feature>
<dbReference type="AlphaFoldDB" id="A0A4Q4TAI6"/>
<feature type="compositionally biased region" description="Polar residues" evidence="3">
    <location>
        <begin position="278"/>
        <end position="289"/>
    </location>
</feature>
<feature type="compositionally biased region" description="Basic and acidic residues" evidence="3">
    <location>
        <begin position="838"/>
        <end position="849"/>
    </location>
</feature>
<accession>A0A4Q4TAI6</accession>
<dbReference type="SMART" id="SM00365">
    <property type="entry name" value="LRR_SD22"/>
    <property type="match status" value="4"/>
</dbReference>
<evidence type="ECO:0000256" key="2">
    <source>
        <dbReference type="ARBA" id="ARBA00022737"/>
    </source>
</evidence>
<evidence type="ECO:0000313" key="5">
    <source>
        <dbReference type="Proteomes" id="UP000293360"/>
    </source>
</evidence>
<dbReference type="Pfam" id="PF13855">
    <property type="entry name" value="LRR_8"/>
    <property type="match status" value="2"/>
</dbReference>
<evidence type="ECO:0000256" key="3">
    <source>
        <dbReference type="SAM" id="MobiDB-lite"/>
    </source>
</evidence>
<feature type="compositionally biased region" description="Low complexity" evidence="3">
    <location>
        <begin position="157"/>
        <end position="178"/>
    </location>
</feature>
<feature type="compositionally biased region" description="Polar residues" evidence="3">
    <location>
        <begin position="233"/>
        <end position="253"/>
    </location>
</feature>
<dbReference type="InterPro" id="IPR003591">
    <property type="entry name" value="Leu-rich_rpt_typical-subtyp"/>
</dbReference>
<dbReference type="PANTHER" id="PTHR48051:SF27">
    <property type="entry name" value="LEUCINE-RICH REPEAT-CONTAINING PROTEIN 40"/>
    <property type="match status" value="1"/>
</dbReference>
<feature type="compositionally biased region" description="Polar residues" evidence="3">
    <location>
        <begin position="347"/>
        <end position="370"/>
    </location>
</feature>
<feature type="region of interest" description="Disordered" evidence="3">
    <location>
        <begin position="84"/>
        <end position="125"/>
    </location>
</feature>
<dbReference type="PANTHER" id="PTHR48051">
    <property type="match status" value="1"/>
</dbReference>
<feature type="region of interest" description="Disordered" evidence="3">
    <location>
        <begin position="339"/>
        <end position="450"/>
    </location>
</feature>
<dbReference type="InterPro" id="IPR032675">
    <property type="entry name" value="LRR_dom_sf"/>
</dbReference>
<dbReference type="OrthoDB" id="676979at2759"/>
<dbReference type="SUPFAM" id="SSF52058">
    <property type="entry name" value="L domain-like"/>
    <property type="match status" value="2"/>
</dbReference>
<dbReference type="SMART" id="SM00369">
    <property type="entry name" value="LRR_TYP"/>
    <property type="match status" value="9"/>
</dbReference>
<dbReference type="Gene3D" id="3.80.10.10">
    <property type="entry name" value="Ribonuclease Inhibitor"/>
    <property type="match status" value="4"/>
</dbReference>
<organism evidence="4 5">
    <name type="scientific">Monosporascus ibericus</name>
    <dbReference type="NCBI Taxonomy" id="155417"/>
    <lineage>
        <taxon>Eukaryota</taxon>
        <taxon>Fungi</taxon>
        <taxon>Dikarya</taxon>
        <taxon>Ascomycota</taxon>
        <taxon>Pezizomycotina</taxon>
        <taxon>Sordariomycetes</taxon>
        <taxon>Xylariomycetidae</taxon>
        <taxon>Xylariales</taxon>
        <taxon>Xylariales incertae sedis</taxon>
        <taxon>Monosporascus</taxon>
    </lineage>
</organism>
<proteinExistence type="predicted"/>
<name>A0A4Q4TAI6_9PEZI</name>
<dbReference type="InterPro" id="IPR001611">
    <property type="entry name" value="Leu-rich_rpt"/>
</dbReference>
<feature type="compositionally biased region" description="Basic residues" evidence="3">
    <location>
        <begin position="210"/>
        <end position="222"/>
    </location>
</feature>
<evidence type="ECO:0008006" key="6">
    <source>
        <dbReference type="Google" id="ProtNLM"/>
    </source>
</evidence>
<dbReference type="SMART" id="SM00364">
    <property type="entry name" value="LRR_BAC"/>
    <property type="match status" value="6"/>
</dbReference>
<dbReference type="EMBL" id="QJNU01000250">
    <property type="protein sequence ID" value="RYP03631.1"/>
    <property type="molecule type" value="Genomic_DNA"/>
</dbReference>
<dbReference type="GO" id="GO:0005737">
    <property type="term" value="C:cytoplasm"/>
    <property type="evidence" value="ECO:0007669"/>
    <property type="project" value="TreeGrafter"/>
</dbReference>
<keyword evidence="2" id="KW-0677">Repeat</keyword>
<sequence>MIGYYAPQMLKPGVGAASYMSQRHSKTRGTLILTASRTPSSTLTRGCFTRTAIPINCFTLATFALDSLPRSALIEYRVHIWDRDGNPDEKEVATSPRARQDATDHGDFKRPPLPGFGTRRRPSIQRPWATENIQDQENQGDIDAAQVTRAVSISSLNCNSSSGVRKSTPTESSQSSLSDRTIETLSQLPSSPAIKQRSSKFFDSDPPRRPQSRSRSRSQSRPRSKDSKPASRPGSSYRSDASTTMTRSRPGSSSEKDSNSVITPKVPPLPTVWGTPTRRGSMSSASTLATPRPLTKVPSRPSLSTSVGLGTPHTRNTDIKHGSNKLAARPLKSRASVTGLFKKPTNNERASLQNRNLSSPSIASRATTMDSGEDAPSSLTNRKSSAALREQIAKAKAAKRATSRHTSEAAVGGTSDSEKTLTAPTDPTSDLDHPDDPFGQKKFESSNRKAMRSRIEAARTTGRLNISAMGLGLIPEDVLKMYDLEFIGRDDGAWAESVDLTRFVAADNELETIEDVVFPDTDPTDSVDDDAGNGHRFAGLEFLDLHNNSLIALPKGLRHLHFLTSLNLAHNKLTNDCLEIISQVATLRDLKLGYNLLYGAIDECFGKLENLEILDLQNNNISALPKGLVNLSRLRILNLNENAFESLPFESLSKLPLTELQARKNALSGTLIHHPDVNGLTQLQMLDVSINRLTLLAPVTQPLVLPSLHQLSVSMNRIESLPNMESWTRLLTITADENNITAFPEGLTSLEVRSIDFGSNDIRILPLQIGFMDSLAMLRISGNPLRDKKLSSLTTEDLKAALAARLEPVPTDDTRSVEQAGAGRDVTGSAGGGPTFAEYDKLEDSRSEYEDFATPPNSAPHSPEGTRPRAASTQVWPIKAGGVLDRSNTQSSSLHPVVCSRIVAQHNVLEVRLQHNTFTNVPESLSFFGDTLTTLCMSHNQLVGESYIGEDELDLTALKELNLSSNRITSLAPLTLRLRAPNLEKMDVSFNRIVRLPVLRDSFPSLTVLHISNNHLEQLEFESVKGMKFVDASNNDIAHLDPRLGLLGGSGNLERLEVTGNRFRVPRWNVLERGTEATLRWLRGRVPVAEMAEWRARTGEGDEDGNLDDSN</sequence>
<protein>
    <recommendedName>
        <fullName evidence="6">Leucine-rich repeat-containing protein 40</fullName>
    </recommendedName>
</protein>
<dbReference type="STRING" id="155417.A0A4Q4TAI6"/>
<keyword evidence="5" id="KW-1185">Reference proteome</keyword>
<feature type="compositionally biased region" description="Basic and acidic residues" evidence="3">
    <location>
        <begin position="430"/>
        <end position="450"/>
    </location>
</feature>
<dbReference type="InterPro" id="IPR050216">
    <property type="entry name" value="LRR_domain-containing"/>
</dbReference>
<comment type="caution">
    <text evidence="4">The sequence shown here is derived from an EMBL/GenBank/DDBJ whole genome shotgun (WGS) entry which is preliminary data.</text>
</comment>
<evidence type="ECO:0000313" key="4">
    <source>
        <dbReference type="EMBL" id="RYP03631.1"/>
    </source>
</evidence>
<gene>
    <name evidence="4" type="ORF">DL764_005010</name>
</gene>
<dbReference type="Proteomes" id="UP000293360">
    <property type="component" value="Unassembled WGS sequence"/>
</dbReference>
<feature type="compositionally biased region" description="Basic and acidic residues" evidence="3">
    <location>
        <begin position="84"/>
        <end position="110"/>
    </location>
</feature>
<dbReference type="PROSITE" id="PS51450">
    <property type="entry name" value="LRR"/>
    <property type="match status" value="3"/>
</dbReference>
<reference evidence="4 5" key="1">
    <citation type="submission" date="2018-06" db="EMBL/GenBank/DDBJ databases">
        <title>Complete Genomes of Monosporascus.</title>
        <authorList>
            <person name="Robinson A.J."/>
            <person name="Natvig D.O."/>
        </authorList>
    </citation>
    <scope>NUCLEOTIDE SEQUENCE [LARGE SCALE GENOMIC DNA]</scope>
    <source>
        <strain evidence="4 5">CBS 110550</strain>
    </source>
</reference>
<keyword evidence="1" id="KW-0433">Leucine-rich repeat</keyword>